<dbReference type="InterPro" id="IPR057661">
    <property type="entry name" value="RsdA/BaiN/AoA(So)_Rossmann"/>
</dbReference>
<dbReference type="Gene3D" id="1.10.8.260">
    <property type="entry name" value="HI0933 insert domain-like"/>
    <property type="match status" value="1"/>
</dbReference>
<evidence type="ECO:0000313" key="7">
    <source>
        <dbReference type="Proteomes" id="UP000293296"/>
    </source>
</evidence>
<comment type="cofactor">
    <cofactor evidence="1">
        <name>FAD</name>
        <dbReference type="ChEBI" id="CHEBI:57692"/>
    </cofactor>
</comment>
<reference evidence="6 7" key="1">
    <citation type="submission" date="2018-02" db="EMBL/GenBank/DDBJ databases">
        <title>Genome sequence of Desulfovibrio carbinolicus DSM 3852.</title>
        <authorList>
            <person name="Wilbanks E."/>
            <person name="Skennerton C.T."/>
            <person name="Orphan V.J."/>
        </authorList>
    </citation>
    <scope>NUCLEOTIDE SEQUENCE [LARGE SCALE GENOMIC DNA]</scope>
    <source>
        <strain evidence="6 7">DSM 3852</strain>
    </source>
</reference>
<dbReference type="Proteomes" id="UP000293296">
    <property type="component" value="Chromosome"/>
</dbReference>
<dbReference type="KEGG" id="dcb:C3Y92_05075"/>
<dbReference type="PANTHER" id="PTHR42887">
    <property type="entry name" value="OS12G0638800 PROTEIN"/>
    <property type="match status" value="1"/>
</dbReference>
<dbReference type="EMBL" id="CP026538">
    <property type="protein sequence ID" value="QAZ66647.1"/>
    <property type="molecule type" value="Genomic_DNA"/>
</dbReference>
<dbReference type="PRINTS" id="PR00411">
    <property type="entry name" value="PNDRDTASEI"/>
</dbReference>
<dbReference type="AlphaFoldDB" id="A0A4P6HHY6"/>
<dbReference type="InterPro" id="IPR023166">
    <property type="entry name" value="BaiN-like_dom_sf"/>
</dbReference>
<dbReference type="SUPFAM" id="SSF160996">
    <property type="entry name" value="HI0933 insert domain-like"/>
    <property type="match status" value="1"/>
</dbReference>
<protein>
    <submittedName>
        <fullName evidence="6">Aminoacetone oxidase family FAD-binding enzyme</fullName>
    </submittedName>
</protein>
<evidence type="ECO:0000259" key="5">
    <source>
        <dbReference type="Pfam" id="PF22780"/>
    </source>
</evidence>
<proteinExistence type="predicted"/>
<evidence type="ECO:0000259" key="4">
    <source>
        <dbReference type="Pfam" id="PF03486"/>
    </source>
</evidence>
<keyword evidence="7" id="KW-1185">Reference proteome</keyword>
<dbReference type="InterPro" id="IPR004792">
    <property type="entry name" value="BaiN-like"/>
</dbReference>
<evidence type="ECO:0000256" key="1">
    <source>
        <dbReference type="ARBA" id="ARBA00001974"/>
    </source>
</evidence>
<sequence>MQVDVAILGAGASGLCCAIGCGRRGRSVVLIDHGNKIARKVLAAGGGRANCTNIDIRPADYVCGNPHFVKSALARLSPWEFLDWIHGGGVATQEEDNGKHFCVDGAIRLVRFLEAEARQVGARFVTGATIREARKDGDVFVVETSAGPVRAASLVLALGGKSWPGIGATDFGYTLARRFGLAVTPLLPGLTPLLAGPDLAALCRDLSGVSLPVTIRGAGEAAGSLLFTHKGVSGPAVLDASMFWREGPLAIDFLPGCDVEAALAANPRLDVKNALARLLPKRLAFALADMLALTGPVAGLSPKARRALADKLAAFPFTPARAEGYAKAEVTIGGVDTAAISSKTLEAASVPGLYVIGELLDVTGRLGGYNLHWAYASGFAAGEKA</sequence>
<evidence type="ECO:0000256" key="2">
    <source>
        <dbReference type="ARBA" id="ARBA00022630"/>
    </source>
</evidence>
<dbReference type="RefSeq" id="WP_129350165.1">
    <property type="nucleotide sequence ID" value="NZ_CP026538.1"/>
</dbReference>
<dbReference type="Gene3D" id="2.40.30.10">
    <property type="entry name" value="Translation factors"/>
    <property type="match status" value="1"/>
</dbReference>
<keyword evidence="3" id="KW-0274">FAD</keyword>
<dbReference type="Gene3D" id="3.50.50.60">
    <property type="entry name" value="FAD/NAD(P)-binding domain"/>
    <property type="match status" value="1"/>
</dbReference>
<dbReference type="NCBIfam" id="TIGR00275">
    <property type="entry name" value="aminoacetone oxidase family FAD-binding enzyme"/>
    <property type="match status" value="1"/>
</dbReference>
<evidence type="ECO:0000313" key="6">
    <source>
        <dbReference type="EMBL" id="QAZ66647.1"/>
    </source>
</evidence>
<dbReference type="Pfam" id="PF03486">
    <property type="entry name" value="HI0933_like"/>
    <property type="match status" value="1"/>
</dbReference>
<name>A0A4P6HHY6_9BACT</name>
<dbReference type="Pfam" id="PF22780">
    <property type="entry name" value="HI0933_like_1st"/>
    <property type="match status" value="1"/>
</dbReference>
<feature type="domain" description="RsdA/BaiN/AoA(So)-like insert" evidence="5">
    <location>
        <begin position="188"/>
        <end position="330"/>
    </location>
</feature>
<dbReference type="InterPro" id="IPR036188">
    <property type="entry name" value="FAD/NAD-bd_sf"/>
</dbReference>
<keyword evidence="2" id="KW-0285">Flavoprotein</keyword>
<dbReference type="InterPro" id="IPR055178">
    <property type="entry name" value="RsdA/BaiN/AoA(So)-like_dom"/>
</dbReference>
<accession>A0A4P6HHY6</accession>
<evidence type="ECO:0000256" key="3">
    <source>
        <dbReference type="ARBA" id="ARBA00022827"/>
    </source>
</evidence>
<dbReference type="OrthoDB" id="9773233at2"/>
<organism evidence="6 7">
    <name type="scientific">Solidesulfovibrio carbinolicus</name>
    <dbReference type="NCBI Taxonomy" id="296842"/>
    <lineage>
        <taxon>Bacteria</taxon>
        <taxon>Pseudomonadati</taxon>
        <taxon>Thermodesulfobacteriota</taxon>
        <taxon>Desulfovibrionia</taxon>
        <taxon>Desulfovibrionales</taxon>
        <taxon>Desulfovibrionaceae</taxon>
        <taxon>Solidesulfovibrio</taxon>
    </lineage>
</organism>
<gene>
    <name evidence="6" type="ORF">C3Y92_05075</name>
</gene>
<feature type="domain" description="RsdA/BaiN/AoA(So)-like Rossmann fold-like" evidence="4">
    <location>
        <begin position="4"/>
        <end position="383"/>
    </location>
</feature>
<dbReference type="SUPFAM" id="SSF51905">
    <property type="entry name" value="FAD/NAD(P)-binding domain"/>
    <property type="match status" value="1"/>
</dbReference>
<dbReference type="PANTHER" id="PTHR42887:SF2">
    <property type="entry name" value="OS12G0638800 PROTEIN"/>
    <property type="match status" value="1"/>
</dbReference>